<keyword evidence="9" id="KW-1133">Transmembrane helix</keyword>
<sequence>MYYHFMNCVSYKVIFFCFCYLKKSYKVAIKKQEKNKEAKRMKREKEVEGKGRVILMMVMMVVMVMGCNSGGVLEEEQGKNKFLQSLVNVSNEFLNVFTSFGEMVRSVLGLNVDSKKSDVGNYFKKVQDTVQGIKDGLNKIVSEMKAEKNPNSEATATAVKTLVESKLDKIIEGAKTASEAIGDANDPIGNIAQNASGVAGTGIEKLIKGIKDIVDIVLKDIGNADAGDDKKADDLASRTANAGEGEAGKLFGNAAIANSPKKSAADAAKAVGAVTGTDILKAVIKGNGNGDSAKFAKELTGNVSAIPKDATIAGGIALRAMAKDGKFADGNANESGKVIKGAAISAVIKALDALTIAIRNTVDAGLKVVKEAMKINTNDTISVLSEKSGSDSQNR</sequence>
<keyword evidence="4 8" id="KW-0472">Membrane</keyword>
<evidence type="ECO:0000256" key="4">
    <source>
        <dbReference type="ARBA" id="ARBA00023136"/>
    </source>
</evidence>
<dbReference type="HOGENOM" id="CLU_054711_0_0_12"/>
<comment type="function">
    <text evidence="1 8">The Vlp and Vsp proteins are antigenically distinct proteins, only one vlp or vsp gene is transcriptionally active at any one time. Switching between these genes is a mechanism of host immune response evasion.</text>
</comment>
<keyword evidence="5 8" id="KW-0564">Palmitate</keyword>
<dbReference type="InterPro" id="IPR000680">
    <property type="entry name" value="Borrelia_lipo"/>
</dbReference>
<accession>W5SLA5</accession>
<evidence type="ECO:0000256" key="2">
    <source>
        <dbReference type="ARBA" id="ARBA00004459"/>
    </source>
</evidence>
<evidence type="ECO:0000256" key="6">
    <source>
        <dbReference type="ARBA" id="ARBA00023237"/>
    </source>
</evidence>
<feature type="transmembrane region" description="Helical" evidence="9">
    <location>
        <begin position="53"/>
        <end position="73"/>
    </location>
</feature>
<dbReference type="GO" id="GO:0009279">
    <property type="term" value="C:cell outer membrane"/>
    <property type="evidence" value="ECO:0007669"/>
    <property type="project" value="UniProtKB-SubCell"/>
</dbReference>
<protein>
    <recommendedName>
        <fullName evidence="8">Variable large protein</fullName>
    </recommendedName>
</protein>
<proteinExistence type="predicted"/>
<dbReference type="AlphaFoldDB" id="W5SLA5"/>
<dbReference type="EMBL" id="CP004343">
    <property type="protein sequence ID" value="AHH07924.1"/>
    <property type="molecule type" value="Genomic_DNA"/>
</dbReference>
<reference evidence="10" key="1">
    <citation type="submission" date="2013-02" db="EMBL/GenBank/DDBJ databases">
        <title>Comparative genomics of Borrelia species.</title>
        <authorList>
            <person name="Schwan T.G."/>
            <person name="Raffel S.J."/>
            <person name="Porcella S.F."/>
        </authorList>
    </citation>
    <scope>NUCLEOTIDE SEQUENCE</scope>
    <source>
        <strain evidence="10">DOU</strain>
        <plasmid evidence="10">unnamed</plasmid>
    </source>
</reference>
<evidence type="ECO:0000313" key="10">
    <source>
        <dbReference type="EMBL" id="AHH07924.1"/>
    </source>
</evidence>
<dbReference type="Pfam" id="PF00921">
    <property type="entry name" value="Lipoprotein_2"/>
    <property type="match status" value="1"/>
</dbReference>
<comment type="subcellular location">
    <subcellularLocation>
        <location evidence="2 8">Cell outer membrane</location>
        <topology evidence="2 8">Lipid-anchor</topology>
    </subcellularLocation>
</comment>
<evidence type="ECO:0000256" key="8">
    <source>
        <dbReference type="RuleBase" id="RU363105"/>
    </source>
</evidence>
<name>W5SLA5_9SPIR</name>
<keyword evidence="9" id="KW-0812">Transmembrane</keyword>
<keyword evidence="6 8" id="KW-0998">Cell outer membrane</keyword>
<evidence type="ECO:0000256" key="3">
    <source>
        <dbReference type="ARBA" id="ARBA00022729"/>
    </source>
</evidence>
<gene>
    <name evidence="10" type="ORF">BCD_1858</name>
</gene>
<keyword evidence="7 8" id="KW-0449">Lipoprotein</keyword>
<evidence type="ECO:0000256" key="9">
    <source>
        <dbReference type="SAM" id="Phobius"/>
    </source>
</evidence>
<keyword evidence="3" id="KW-0732">Signal</keyword>
<evidence type="ECO:0000256" key="5">
    <source>
        <dbReference type="ARBA" id="ARBA00023139"/>
    </source>
</evidence>
<organism evidence="10">
    <name type="scientific">Borrelia crocidurae DOU</name>
    <dbReference type="NCBI Taxonomy" id="1293575"/>
    <lineage>
        <taxon>Bacteria</taxon>
        <taxon>Pseudomonadati</taxon>
        <taxon>Spirochaetota</taxon>
        <taxon>Spirochaetia</taxon>
        <taxon>Spirochaetales</taxon>
        <taxon>Borreliaceae</taxon>
        <taxon>Borrelia</taxon>
    </lineage>
</organism>
<geneLocation type="plasmid" evidence="10">
    <name>unnamed</name>
</geneLocation>
<dbReference type="SUPFAM" id="SSF74748">
    <property type="entry name" value="Variable surface antigen VlsE"/>
    <property type="match status" value="1"/>
</dbReference>
<keyword evidence="10" id="KW-0614">Plasmid</keyword>
<evidence type="ECO:0000256" key="1">
    <source>
        <dbReference type="ARBA" id="ARBA00003932"/>
    </source>
</evidence>
<evidence type="ECO:0000256" key="7">
    <source>
        <dbReference type="ARBA" id="ARBA00023288"/>
    </source>
</evidence>